<dbReference type="AlphaFoldDB" id="A0A8J7GXN1"/>
<comment type="caution">
    <text evidence="1">The sequence shown here is derived from an EMBL/GenBank/DDBJ whole genome shotgun (WGS) entry which is preliminary data.</text>
</comment>
<evidence type="ECO:0000313" key="1">
    <source>
        <dbReference type="EMBL" id="MBG6139708.1"/>
    </source>
</evidence>
<name>A0A8J7GXN1_9ACTN</name>
<dbReference type="EMBL" id="JADOUF010000001">
    <property type="protein sequence ID" value="MBG6139708.1"/>
    <property type="molecule type" value="Genomic_DNA"/>
</dbReference>
<organism evidence="1 2">
    <name type="scientific">Longispora fulva</name>
    <dbReference type="NCBI Taxonomy" id="619741"/>
    <lineage>
        <taxon>Bacteria</taxon>
        <taxon>Bacillati</taxon>
        <taxon>Actinomycetota</taxon>
        <taxon>Actinomycetes</taxon>
        <taxon>Micromonosporales</taxon>
        <taxon>Micromonosporaceae</taxon>
        <taxon>Longispora</taxon>
    </lineage>
</organism>
<protein>
    <submittedName>
        <fullName evidence="1">Uncharacterized protein</fullName>
    </submittedName>
</protein>
<keyword evidence="2" id="KW-1185">Reference proteome</keyword>
<sequence>MTVYYSVFATAGAELLQRCRYEGQGLAVLADAEALQTLRLAGGRDGRLIAVRCEPCGGWHMRPRVGHEK</sequence>
<reference evidence="1" key="1">
    <citation type="submission" date="2020-11" db="EMBL/GenBank/DDBJ databases">
        <title>Sequencing the genomes of 1000 actinobacteria strains.</title>
        <authorList>
            <person name="Klenk H.-P."/>
        </authorList>
    </citation>
    <scope>NUCLEOTIDE SEQUENCE</scope>
    <source>
        <strain evidence="1">DSM 45356</strain>
    </source>
</reference>
<accession>A0A8J7GXN1</accession>
<evidence type="ECO:0000313" key="2">
    <source>
        <dbReference type="Proteomes" id="UP000622552"/>
    </source>
</evidence>
<proteinExistence type="predicted"/>
<dbReference type="Proteomes" id="UP000622552">
    <property type="component" value="Unassembled WGS sequence"/>
</dbReference>
<gene>
    <name evidence="1" type="ORF">IW245_005902</name>
</gene>